<evidence type="ECO:0000256" key="6">
    <source>
        <dbReference type="RuleBase" id="RU365023"/>
    </source>
</evidence>
<keyword evidence="7" id="KW-1133">Transmembrane helix</keyword>
<keyword evidence="7" id="KW-0812">Transmembrane</keyword>
<name>A0A4S8J5A2_MUSBA</name>
<dbReference type="Pfam" id="PF01357">
    <property type="entry name" value="Expansin_C"/>
    <property type="match status" value="1"/>
</dbReference>
<evidence type="ECO:0000256" key="1">
    <source>
        <dbReference type="ARBA" id="ARBA00005392"/>
    </source>
</evidence>
<comment type="caution">
    <text evidence="10">The sequence shown here is derived from an EMBL/GenBank/DDBJ whole genome shotgun (WGS) entry which is preliminary data.</text>
</comment>
<dbReference type="PANTHER" id="PTHR31867">
    <property type="entry name" value="EXPANSIN-A15"/>
    <property type="match status" value="1"/>
</dbReference>
<keyword evidence="3 6" id="KW-0964">Secreted</keyword>
<dbReference type="GO" id="GO:0005576">
    <property type="term" value="C:extracellular region"/>
    <property type="evidence" value="ECO:0007669"/>
    <property type="project" value="InterPro"/>
</dbReference>
<dbReference type="PROSITE" id="PS50842">
    <property type="entry name" value="EXPANSIN_EG45"/>
    <property type="match status" value="1"/>
</dbReference>
<keyword evidence="11" id="KW-1185">Reference proteome</keyword>
<dbReference type="PRINTS" id="PR01225">
    <property type="entry name" value="EXPANSNFAMLY"/>
</dbReference>
<dbReference type="EMBL" id="PYDT01000007">
    <property type="protein sequence ID" value="THU56658.1"/>
    <property type="molecule type" value="Genomic_DNA"/>
</dbReference>
<evidence type="ECO:0000256" key="2">
    <source>
        <dbReference type="ARBA" id="ARBA00022512"/>
    </source>
</evidence>
<feature type="domain" description="Expansin-like CBD" evidence="9">
    <location>
        <begin position="268"/>
        <end position="347"/>
    </location>
</feature>
<dbReference type="InterPro" id="IPR036908">
    <property type="entry name" value="RlpA-like_sf"/>
</dbReference>
<proteinExistence type="inferred from homology"/>
<gene>
    <name evidence="10" type="ORF">C4D60_Mb11t19550</name>
</gene>
<dbReference type="Gene3D" id="2.40.40.10">
    <property type="entry name" value="RlpA-like domain"/>
    <property type="match status" value="1"/>
</dbReference>
<dbReference type="Proteomes" id="UP000317650">
    <property type="component" value="Chromosome 11"/>
</dbReference>
<evidence type="ECO:0000259" key="9">
    <source>
        <dbReference type="PROSITE" id="PS50843"/>
    </source>
</evidence>
<dbReference type="InterPro" id="IPR036749">
    <property type="entry name" value="Expansin_CBD_sf"/>
</dbReference>
<reference evidence="10 11" key="1">
    <citation type="journal article" date="2019" name="Nat. Plants">
        <title>Genome sequencing of Musa balbisiana reveals subgenome evolution and function divergence in polyploid bananas.</title>
        <authorList>
            <person name="Yao X."/>
        </authorList>
    </citation>
    <scope>NUCLEOTIDE SEQUENCE [LARGE SCALE GENOMIC DNA]</scope>
    <source>
        <strain evidence="11">cv. DH-PKW</strain>
        <tissue evidence="10">Leaves</tissue>
    </source>
</reference>
<protein>
    <recommendedName>
        <fullName evidence="6">Expansin</fullName>
    </recommendedName>
</protein>
<dbReference type="Gene3D" id="2.60.40.760">
    <property type="entry name" value="Expansin, cellulose-binding-like domain"/>
    <property type="match status" value="1"/>
</dbReference>
<comment type="subcellular location">
    <subcellularLocation>
        <location evidence="6">Secreted</location>
        <location evidence="6">Cell wall</location>
    </subcellularLocation>
    <subcellularLocation>
        <location evidence="6">Membrane</location>
        <topology evidence="6">Peripheral membrane protein</topology>
    </subcellularLocation>
</comment>
<dbReference type="SUPFAM" id="SSF50685">
    <property type="entry name" value="Barwin-like endoglucanases"/>
    <property type="match status" value="1"/>
</dbReference>
<dbReference type="SUPFAM" id="SSF49590">
    <property type="entry name" value="PHL pollen allergen"/>
    <property type="match status" value="1"/>
</dbReference>
<dbReference type="AlphaFoldDB" id="A0A4S8J5A2"/>
<dbReference type="InterPro" id="IPR007118">
    <property type="entry name" value="Expan_Lol_pI"/>
</dbReference>
<dbReference type="FunFam" id="2.60.40.760:FF:000001">
    <property type="entry name" value="Expansin"/>
    <property type="match status" value="1"/>
</dbReference>
<dbReference type="Pfam" id="PF03330">
    <property type="entry name" value="DPBB_1"/>
    <property type="match status" value="1"/>
</dbReference>
<dbReference type="InterPro" id="IPR007112">
    <property type="entry name" value="Expansin/allergen_DPBB_dom"/>
</dbReference>
<dbReference type="CDD" id="cd22274">
    <property type="entry name" value="DPBB_EXPA_N"/>
    <property type="match status" value="1"/>
</dbReference>
<dbReference type="GO" id="GO:0009664">
    <property type="term" value="P:plant-type cell wall organization"/>
    <property type="evidence" value="ECO:0007669"/>
    <property type="project" value="InterPro"/>
</dbReference>
<keyword evidence="2 6" id="KW-0134">Cell wall</keyword>
<feature type="domain" description="Expansin-like EG45" evidence="8">
    <location>
        <begin position="144"/>
        <end position="258"/>
    </location>
</feature>
<dbReference type="GO" id="GO:0016020">
    <property type="term" value="C:membrane"/>
    <property type="evidence" value="ECO:0007669"/>
    <property type="project" value="UniProtKB-SubCell"/>
</dbReference>
<evidence type="ECO:0000256" key="4">
    <source>
        <dbReference type="ARBA" id="ARBA00022729"/>
    </source>
</evidence>
<dbReference type="PROSITE" id="PS50843">
    <property type="entry name" value="EXPANSIN_CBD"/>
    <property type="match status" value="1"/>
</dbReference>
<dbReference type="STRING" id="52838.A0A4S8J5A2"/>
<keyword evidence="6" id="KW-0961">Cell wall biogenesis/degradation</keyword>
<organism evidence="10 11">
    <name type="scientific">Musa balbisiana</name>
    <name type="common">Banana</name>
    <dbReference type="NCBI Taxonomy" id="52838"/>
    <lineage>
        <taxon>Eukaryota</taxon>
        <taxon>Viridiplantae</taxon>
        <taxon>Streptophyta</taxon>
        <taxon>Embryophyta</taxon>
        <taxon>Tracheophyta</taxon>
        <taxon>Spermatophyta</taxon>
        <taxon>Magnoliopsida</taxon>
        <taxon>Liliopsida</taxon>
        <taxon>Zingiberales</taxon>
        <taxon>Musaceae</taxon>
        <taxon>Musa</taxon>
    </lineage>
</organism>
<evidence type="ECO:0000256" key="5">
    <source>
        <dbReference type="ARBA" id="ARBA00023136"/>
    </source>
</evidence>
<comment type="function">
    <text evidence="6">Causes loosening and extension of plant cell walls by disrupting non-covalent bonding between cellulose microfibrils and matrix glucans. No enzymatic activity has been found.</text>
</comment>
<feature type="transmembrane region" description="Helical" evidence="7">
    <location>
        <begin position="33"/>
        <end position="58"/>
    </location>
</feature>
<evidence type="ECO:0000313" key="11">
    <source>
        <dbReference type="Proteomes" id="UP000317650"/>
    </source>
</evidence>
<keyword evidence="4" id="KW-0732">Signal</keyword>
<dbReference type="InterPro" id="IPR002963">
    <property type="entry name" value="Expansin"/>
</dbReference>
<evidence type="ECO:0000259" key="8">
    <source>
        <dbReference type="PROSITE" id="PS50842"/>
    </source>
</evidence>
<evidence type="ECO:0000313" key="10">
    <source>
        <dbReference type="EMBL" id="THU56658.1"/>
    </source>
</evidence>
<evidence type="ECO:0000256" key="7">
    <source>
        <dbReference type="SAM" id="Phobius"/>
    </source>
</evidence>
<dbReference type="PRINTS" id="PR01226">
    <property type="entry name" value="EXPANSIN"/>
</dbReference>
<accession>A0A4S8J5A2</accession>
<evidence type="ECO:0000256" key="3">
    <source>
        <dbReference type="ARBA" id="ARBA00022525"/>
    </source>
</evidence>
<dbReference type="SMART" id="SM00837">
    <property type="entry name" value="DPBB_1"/>
    <property type="match status" value="1"/>
</dbReference>
<dbReference type="InterPro" id="IPR007117">
    <property type="entry name" value="Expansin_CBD"/>
</dbReference>
<comment type="similarity">
    <text evidence="1 6">Belongs to the expansin family. Expansin A subfamily.</text>
</comment>
<dbReference type="InterPro" id="IPR009009">
    <property type="entry name" value="RlpA-like_DPBB"/>
</dbReference>
<sequence length="352" mass="38634">MDAVEPVHLSCLPCGQPLHINGVCDGNRSPTTFFTICGAMSTFLRALLVAAALLLLVFPRAGADAKAEDDHHGKIRYKNHVHGYHLKGHHGTFKSGKWELAHATFYGGSDGSQTRGLPFSPLLSTCCLCLPSRTSRAGNSIHAEGACGYEDTVTEGYGLQTAAMSTALFNDGLTCGACFEIKCVNDKEWCKPGHPSIFVTGTNLCPPNYYQSSDNGGWCNPPRVHFDLTQPAYLQIAQYKAGIVPVAYRRVPCKKRGGIRFTISGNPYFLLVLVWNVAGAGDVHNMQIKGNKVAWTAMSRNWGQRWQTNVDLTGQSLSFRVTASDGRRSTSWHITPRNWQIGQTYEGKNFKF</sequence>
<keyword evidence="5 7" id="KW-0472">Membrane</keyword>